<dbReference type="Proteomes" id="UP001209318">
    <property type="component" value="Unassembled WGS sequence"/>
</dbReference>
<evidence type="ECO:0000313" key="4">
    <source>
        <dbReference type="Proteomes" id="UP001209318"/>
    </source>
</evidence>
<evidence type="ECO:0000256" key="1">
    <source>
        <dbReference type="PROSITE-ProRule" id="PRU00409"/>
    </source>
</evidence>
<organism evidence="3 4">
    <name type="scientific">Perspicuibacillus lycopersici</name>
    <dbReference type="NCBI Taxonomy" id="1325689"/>
    <lineage>
        <taxon>Bacteria</taxon>
        <taxon>Bacillati</taxon>
        <taxon>Bacillota</taxon>
        <taxon>Bacilli</taxon>
        <taxon>Bacillales</taxon>
        <taxon>Bacillaceae</taxon>
        <taxon>Perspicuibacillus</taxon>
    </lineage>
</organism>
<dbReference type="EMBL" id="JAOUSF010000001">
    <property type="protein sequence ID" value="MCU9612533.1"/>
    <property type="molecule type" value="Genomic_DNA"/>
</dbReference>
<comment type="caution">
    <text evidence="3">The sequence shown here is derived from an EMBL/GenBank/DDBJ whole genome shotgun (WGS) entry which is preliminary data.</text>
</comment>
<dbReference type="SUPFAM" id="SSF56059">
    <property type="entry name" value="Glutathione synthetase ATP-binding domain-like"/>
    <property type="match status" value="1"/>
</dbReference>
<sequence length="366" mass="41916">MQSFGIISINNTSELEYINEIAAYAVKSGFHCYRFTPDAVTPNKDTVPGLAFDSESGEWISAEFPIPTVLYDRCFYRNEQELKQYSPIINWLKTRTDLLFLGYGLPNKLAIYDTLKTNPQILPYLPETTATQHVQEVFKLLRERESLLLKPVFGSQGRGIFVLQKKEKQILVKTVKNTTIIEREMDSEKTKKWLNQLLASYSYLAQPFLSLTNAKQQPFDIRILLQKDENGKWIERGKGMRIGKEQSIISNLAGGGIPYSFEDWLEEVAPEKQEFIQAELNELIQLIPTALEHYYHPLFEIGLDIGIDKRGALWLLEVNSKPGRNVLLTVKPEMEKIIYEAPIKYAIHLLKGISKGERIDGEVLSN</sequence>
<evidence type="ECO:0000313" key="3">
    <source>
        <dbReference type="EMBL" id="MCU9612533.1"/>
    </source>
</evidence>
<evidence type="ECO:0000259" key="2">
    <source>
        <dbReference type="PROSITE" id="PS50975"/>
    </source>
</evidence>
<dbReference type="GO" id="GO:0005524">
    <property type="term" value="F:ATP binding"/>
    <property type="evidence" value="ECO:0007669"/>
    <property type="project" value="UniProtKB-UniRule"/>
</dbReference>
<dbReference type="Gene3D" id="3.30.470.20">
    <property type="entry name" value="ATP-grasp fold, B domain"/>
    <property type="match status" value="1"/>
</dbReference>
<keyword evidence="1" id="KW-0067">ATP-binding</keyword>
<dbReference type="InterPro" id="IPR011761">
    <property type="entry name" value="ATP-grasp"/>
</dbReference>
<dbReference type="InterPro" id="IPR026838">
    <property type="entry name" value="YheC/D"/>
</dbReference>
<dbReference type="RefSeq" id="WP_263071718.1">
    <property type="nucleotide sequence ID" value="NZ_JAOUSF010000001.1"/>
</dbReference>
<dbReference type="AlphaFoldDB" id="A0AAE3IQ73"/>
<feature type="domain" description="ATP-grasp" evidence="2">
    <location>
        <begin position="112"/>
        <end position="347"/>
    </location>
</feature>
<dbReference type="PROSITE" id="PS50975">
    <property type="entry name" value="ATP_GRASP"/>
    <property type="match status" value="1"/>
</dbReference>
<dbReference type="GO" id="GO:0046872">
    <property type="term" value="F:metal ion binding"/>
    <property type="evidence" value="ECO:0007669"/>
    <property type="project" value="InterPro"/>
</dbReference>
<gene>
    <name evidence="3" type="ORF">OEV98_03010</name>
</gene>
<accession>A0AAE3IQ73</accession>
<proteinExistence type="predicted"/>
<keyword evidence="4" id="KW-1185">Reference proteome</keyword>
<name>A0AAE3IQ73_9BACI</name>
<reference evidence="3" key="1">
    <citation type="submission" date="2022-10" db="EMBL/GenBank/DDBJ databases">
        <title>Description of Fervidibacillus gen. nov. in the family Fervidibacillaceae fam. nov. with two species, Fervidibacillus albus sp. nov., and Fervidibacillus halotolerans sp. nov., isolated from tidal flat sediments.</title>
        <authorList>
            <person name="Kwon K.K."/>
            <person name="Yang S.-H."/>
        </authorList>
    </citation>
    <scope>NUCLEOTIDE SEQUENCE</scope>
    <source>
        <strain evidence="3">JCM 19140</strain>
    </source>
</reference>
<dbReference type="InterPro" id="IPR013815">
    <property type="entry name" value="ATP_grasp_subdomain_1"/>
</dbReference>
<protein>
    <submittedName>
        <fullName evidence="3">YheC/YheD family protein</fullName>
    </submittedName>
</protein>
<dbReference type="Pfam" id="PF14398">
    <property type="entry name" value="ATPgrasp_YheCD"/>
    <property type="match status" value="1"/>
</dbReference>
<dbReference type="Gene3D" id="3.30.1490.20">
    <property type="entry name" value="ATP-grasp fold, A domain"/>
    <property type="match status" value="1"/>
</dbReference>
<keyword evidence="1" id="KW-0547">Nucleotide-binding</keyword>